<evidence type="ECO:0008006" key="3">
    <source>
        <dbReference type="Google" id="ProtNLM"/>
    </source>
</evidence>
<gene>
    <name evidence="1" type="ORF">EOD41_15495</name>
</gene>
<name>A0A437MQC3_9SPHI</name>
<proteinExistence type="predicted"/>
<sequence>MKASNKIILFSGIIGTVFMLGCKSKVQPEKLYGKWNYIRAYSPNANPPDSVSNTELQELKPYIEFTRPDKLRIIWDGKVLSQGTFTLDGDNIRYKEIFADGQSRQFPFYVSELTDKQIIFETVGKDGSKVTAVKDGSR</sequence>
<dbReference type="RefSeq" id="WP_127706552.1">
    <property type="nucleotide sequence ID" value="NZ_SACK01000007.1"/>
</dbReference>
<evidence type="ECO:0000313" key="1">
    <source>
        <dbReference type="EMBL" id="RVT99843.1"/>
    </source>
</evidence>
<dbReference type="Proteomes" id="UP000282759">
    <property type="component" value="Unassembled WGS sequence"/>
</dbReference>
<dbReference type="OrthoDB" id="794255at2"/>
<evidence type="ECO:0000313" key="2">
    <source>
        <dbReference type="Proteomes" id="UP000282759"/>
    </source>
</evidence>
<dbReference type="AlphaFoldDB" id="A0A437MQC3"/>
<accession>A0A437MQC3</accession>
<keyword evidence="2" id="KW-1185">Reference proteome</keyword>
<organism evidence="1 2">
    <name type="scientific">Mucilaginibacter limnophilus</name>
    <dbReference type="NCBI Taxonomy" id="1932778"/>
    <lineage>
        <taxon>Bacteria</taxon>
        <taxon>Pseudomonadati</taxon>
        <taxon>Bacteroidota</taxon>
        <taxon>Sphingobacteriia</taxon>
        <taxon>Sphingobacteriales</taxon>
        <taxon>Sphingobacteriaceae</taxon>
        <taxon>Mucilaginibacter</taxon>
    </lineage>
</organism>
<reference evidence="1 2" key="1">
    <citation type="submission" date="2019-01" db="EMBL/GenBank/DDBJ databases">
        <authorList>
            <person name="Chen W.-M."/>
        </authorList>
    </citation>
    <scope>NUCLEOTIDE SEQUENCE [LARGE SCALE GENOMIC DNA]</scope>
    <source>
        <strain evidence="1 2">YBJ-36</strain>
    </source>
</reference>
<comment type="caution">
    <text evidence="1">The sequence shown here is derived from an EMBL/GenBank/DDBJ whole genome shotgun (WGS) entry which is preliminary data.</text>
</comment>
<protein>
    <recommendedName>
        <fullName evidence="3">Lipocalin-like domain-containing protein</fullName>
    </recommendedName>
</protein>
<dbReference type="EMBL" id="SACK01000007">
    <property type="protein sequence ID" value="RVT99843.1"/>
    <property type="molecule type" value="Genomic_DNA"/>
</dbReference>
<dbReference type="PROSITE" id="PS51257">
    <property type="entry name" value="PROKAR_LIPOPROTEIN"/>
    <property type="match status" value="1"/>
</dbReference>